<evidence type="ECO:0000313" key="6">
    <source>
        <dbReference type="Proteomes" id="UP000428260"/>
    </source>
</evidence>
<dbReference type="Gene3D" id="1.10.8.60">
    <property type="match status" value="2"/>
</dbReference>
<dbReference type="GO" id="GO:0005524">
    <property type="term" value="F:ATP binding"/>
    <property type="evidence" value="ECO:0007669"/>
    <property type="project" value="UniProtKB-KW"/>
</dbReference>
<dbReference type="EMBL" id="CP046401">
    <property type="protein sequence ID" value="QGY47497.1"/>
    <property type="molecule type" value="Genomic_DNA"/>
</dbReference>
<dbReference type="RefSeq" id="WP_158871438.1">
    <property type="nucleotide sequence ID" value="NZ_CP046401.1"/>
</dbReference>
<dbReference type="SMART" id="SM00382">
    <property type="entry name" value="AAA"/>
    <property type="match status" value="2"/>
</dbReference>
<dbReference type="PANTHER" id="PTHR43392:SF2">
    <property type="entry name" value="AAA-TYPE ATPASE FAMILY PROTEIN _ ANKYRIN REPEAT FAMILY PROTEIN"/>
    <property type="match status" value="1"/>
</dbReference>
<dbReference type="KEGG" id="mcos:GM418_28650"/>
<accession>A0A6I6K4E1</accession>
<dbReference type="InterPro" id="IPR003959">
    <property type="entry name" value="ATPase_AAA_core"/>
</dbReference>
<gene>
    <name evidence="5" type="ORF">GM418_28650</name>
</gene>
<keyword evidence="2" id="KW-0547">Nucleotide-binding</keyword>
<dbReference type="PRINTS" id="PR00819">
    <property type="entry name" value="CBXCFQXSUPER"/>
</dbReference>
<dbReference type="Pfam" id="PF00004">
    <property type="entry name" value="AAA"/>
    <property type="match status" value="2"/>
</dbReference>
<feature type="domain" description="AAA+ ATPase" evidence="4">
    <location>
        <begin position="659"/>
        <end position="797"/>
    </location>
</feature>
<dbReference type="PANTHER" id="PTHR43392">
    <property type="entry name" value="AAA-TYPE ATPASE FAMILY PROTEIN / ANKYRIN REPEAT FAMILY PROTEIN"/>
    <property type="match status" value="1"/>
</dbReference>
<feature type="domain" description="AAA+ ATPase" evidence="4">
    <location>
        <begin position="373"/>
        <end position="512"/>
    </location>
</feature>
<evidence type="ECO:0000256" key="1">
    <source>
        <dbReference type="ARBA" id="ARBA00010378"/>
    </source>
</evidence>
<dbReference type="AlphaFoldDB" id="A0A6I6K4E1"/>
<dbReference type="Proteomes" id="UP000428260">
    <property type="component" value="Chromosome"/>
</dbReference>
<keyword evidence="3" id="KW-0067">ATP-binding</keyword>
<protein>
    <submittedName>
        <fullName evidence="5">AAA family ATPase</fullName>
    </submittedName>
</protein>
<evidence type="ECO:0000256" key="3">
    <source>
        <dbReference type="ARBA" id="ARBA00022840"/>
    </source>
</evidence>
<evidence type="ECO:0000313" key="5">
    <source>
        <dbReference type="EMBL" id="QGY47497.1"/>
    </source>
</evidence>
<dbReference type="CDD" id="cd00009">
    <property type="entry name" value="AAA"/>
    <property type="match status" value="1"/>
</dbReference>
<comment type="similarity">
    <text evidence="1">Belongs to the CbxX/CfxQ family.</text>
</comment>
<proteinExistence type="inferred from homology"/>
<dbReference type="InterPro" id="IPR003593">
    <property type="entry name" value="AAA+_ATPase"/>
</dbReference>
<dbReference type="InterPro" id="IPR027417">
    <property type="entry name" value="P-loop_NTPase"/>
</dbReference>
<dbReference type="InterPro" id="IPR000641">
    <property type="entry name" value="CbxX/CfxQ"/>
</dbReference>
<evidence type="ECO:0000256" key="2">
    <source>
        <dbReference type="ARBA" id="ARBA00022741"/>
    </source>
</evidence>
<keyword evidence="6" id="KW-1185">Reference proteome</keyword>
<evidence type="ECO:0000259" key="4">
    <source>
        <dbReference type="SMART" id="SM00382"/>
    </source>
</evidence>
<dbReference type="InterPro" id="IPR050773">
    <property type="entry name" value="CbxX/CfxQ_RuBisCO_ESX"/>
</dbReference>
<dbReference type="FunFam" id="3.40.50.300:FF:000216">
    <property type="entry name" value="Type VII secretion ATPase EccA"/>
    <property type="match status" value="2"/>
</dbReference>
<name>A0A6I6K4E1_9BACT</name>
<dbReference type="SUPFAM" id="SSF52540">
    <property type="entry name" value="P-loop containing nucleoside triphosphate hydrolases"/>
    <property type="match status" value="2"/>
</dbReference>
<sequence>MLLRKSKESYNYKFKSLKTYAWDRAIGNNYKFRSVFDRNEINYLSAEFSFYNKLFDEKDWDAKISIRGVALDGTVVIEEICLQEEEITIKKEQNIIRYYYGWGEEKYGVFWKKGKYRWIASINEKIVGINDFYIEDHGKVTSTDNPYFQVTSLRTYEAPAGDIDEQKREYLKTFDVKTTRFIMGEITFTSKIQPNWLCELFFNFYDDTGTLLGSSDTFGLMEEDKNTISAGYGAKDPGSWIEDNYRLEVVFMDTTVAVILFSVGPQNKERISEFEALMNDDVSGFFNAAHVSESTFSNKADEHAGPVIAPKEDKSNKPVNIKENSGKTLSEIMNKLDALIGLENIKSKVHEYVDYITFLQIRKEKGITDDDEISLHSVFTGNPGTGKTTVVKLLGEIFHAIGLLSKGHVYTVDANDLVSEYIRQTGKKTTEAIEKARGGILFIDEAYILYKKDSLGDFGPEAIAELITEMSDGKGDIAIMVAGYPNEMQSFLKSNPGLKSRFKHHFHFNDYTPDELLLIALYAAAKKNVFFDEPASDKIYKIITNAYRKRDKFFGNARYVFALVDQAKMNLGTRIVKHEQPEKLDEKSLSLIIEEDIEDIAVEMVSKKPRIQIDSVLLNTALEELNQLTGLENIKQEISELVRLTKYYREMKRDVLRTFSLHSIFTGNPGTGKTSVARILGKIYKALGLLERGHLIDADASSLIAGYIGQSALKTKELIEKANGGVLFIDEAYSLTNGRNNEFGQQAVAALIKEMEDQRGNFSLIVAGYTSEMESFIQSNPGLESRFDNKFEFHDFNENELWQIVVSMFKQKSLITDDEAEKHLKMYIAGLHKNRDRFFGNARSMRKIVEKAVRNQELRMADLPMSKRTSDVISKITLSDVQEFEYQKLQTKPTLGFKLAN</sequence>
<reference evidence="5 6" key="1">
    <citation type="submission" date="2019-11" db="EMBL/GenBank/DDBJ databases">
        <authorList>
            <person name="Zheng R.K."/>
            <person name="Sun C.M."/>
        </authorList>
    </citation>
    <scope>NUCLEOTIDE SEQUENCE [LARGE SCALE GENOMIC DNA]</scope>
    <source>
        <strain evidence="5 6">WC007</strain>
    </source>
</reference>
<dbReference type="Gene3D" id="3.40.50.300">
    <property type="entry name" value="P-loop containing nucleotide triphosphate hydrolases"/>
    <property type="match status" value="2"/>
</dbReference>
<dbReference type="InterPro" id="IPR041627">
    <property type="entry name" value="AAA_lid_6"/>
</dbReference>
<dbReference type="Pfam" id="PF17866">
    <property type="entry name" value="AAA_lid_6"/>
    <property type="match status" value="2"/>
</dbReference>
<dbReference type="GO" id="GO:0016887">
    <property type="term" value="F:ATP hydrolysis activity"/>
    <property type="evidence" value="ECO:0007669"/>
    <property type="project" value="InterPro"/>
</dbReference>
<organism evidence="5 6">
    <name type="scientific">Maribellus comscasis</name>
    <dbReference type="NCBI Taxonomy" id="2681766"/>
    <lineage>
        <taxon>Bacteria</taxon>
        <taxon>Pseudomonadati</taxon>
        <taxon>Bacteroidota</taxon>
        <taxon>Bacteroidia</taxon>
        <taxon>Marinilabiliales</taxon>
        <taxon>Prolixibacteraceae</taxon>
        <taxon>Maribellus</taxon>
    </lineage>
</organism>